<dbReference type="Pfam" id="PF02348">
    <property type="entry name" value="CTP_transf_3"/>
    <property type="match status" value="1"/>
</dbReference>
<gene>
    <name evidence="1" type="ORF">BKP45_07010</name>
</gene>
<dbReference type="SUPFAM" id="SSF53448">
    <property type="entry name" value="Nucleotide-diphospho-sugar transferases"/>
    <property type="match status" value="1"/>
</dbReference>
<dbReference type="Gene3D" id="3.90.550.10">
    <property type="entry name" value="Spore Coat Polysaccharide Biosynthesis Protein SpsA, Chain A"/>
    <property type="match status" value="1"/>
</dbReference>
<dbReference type="CDD" id="cd02513">
    <property type="entry name" value="CMP-NeuAc_Synthase"/>
    <property type="match status" value="1"/>
</dbReference>
<dbReference type="InterPro" id="IPR003329">
    <property type="entry name" value="Cytidylyl_trans"/>
</dbReference>
<protein>
    <submittedName>
        <fullName evidence="1">Acylneuraminate cytidylyltransferase</fullName>
    </submittedName>
</protein>
<organism evidence="1 2">
    <name type="scientific">Anaerobacillus alkalidiazotrophicus</name>
    <dbReference type="NCBI Taxonomy" id="472963"/>
    <lineage>
        <taxon>Bacteria</taxon>
        <taxon>Bacillati</taxon>
        <taxon>Bacillota</taxon>
        <taxon>Bacilli</taxon>
        <taxon>Bacillales</taxon>
        <taxon>Bacillaceae</taxon>
        <taxon>Anaerobacillus</taxon>
    </lineage>
</organism>
<accession>A0A1S2MCA5</accession>
<name>A0A1S2MCA5_9BACI</name>
<dbReference type="InterPro" id="IPR029044">
    <property type="entry name" value="Nucleotide-diphossugar_trans"/>
</dbReference>
<comment type="caution">
    <text evidence="1">The sequence shown here is derived from an EMBL/GenBank/DDBJ whole genome shotgun (WGS) entry which is preliminary data.</text>
</comment>
<dbReference type="InterPro" id="IPR050793">
    <property type="entry name" value="CMP-NeuNAc_synthase"/>
</dbReference>
<dbReference type="PANTHER" id="PTHR21485">
    <property type="entry name" value="HAD SUPERFAMILY MEMBERS CMAS AND KDSC"/>
    <property type="match status" value="1"/>
</dbReference>
<dbReference type="PANTHER" id="PTHR21485:SF6">
    <property type="entry name" value="N-ACYLNEURAMINATE CYTIDYLYLTRANSFERASE-RELATED"/>
    <property type="match status" value="1"/>
</dbReference>
<proteinExistence type="predicted"/>
<dbReference type="STRING" id="472963.BKP45_07010"/>
<dbReference type="OrthoDB" id="9805604at2"/>
<keyword evidence="2" id="KW-1185">Reference proteome</keyword>
<dbReference type="EMBL" id="MLQS01000001">
    <property type="protein sequence ID" value="OIJ22378.1"/>
    <property type="molecule type" value="Genomic_DNA"/>
</dbReference>
<dbReference type="Proteomes" id="UP000180057">
    <property type="component" value="Unassembled WGS sequence"/>
</dbReference>
<evidence type="ECO:0000313" key="2">
    <source>
        <dbReference type="Proteomes" id="UP000180057"/>
    </source>
</evidence>
<evidence type="ECO:0000313" key="1">
    <source>
        <dbReference type="EMBL" id="OIJ22378.1"/>
    </source>
</evidence>
<dbReference type="GO" id="GO:0008781">
    <property type="term" value="F:N-acylneuraminate cytidylyltransferase activity"/>
    <property type="evidence" value="ECO:0007669"/>
    <property type="project" value="TreeGrafter"/>
</dbReference>
<keyword evidence="1" id="KW-0548">Nucleotidyltransferase</keyword>
<sequence>MINALSVLAIIPARGGSKGVPRKNIKNLAGKPLIGWTIDEAKKSKFIDKIVLSSDDQEIISIAEQLGCYVPFIRPKELSSDDTPGIEPVLHAIEKLPEYDVVVLLQPTSPLRLAADIDQCIIEYIGNDCNACVSVTEVDKTPYWMYKVNQKGSLEPLLENRSVLRRQDAPKFYSLNGAIYVSSKENIKAERTFLTDKTRAYIMPKERSFDIDTQEDFLLCEMILKKACHSKSLPVDII</sequence>
<reference evidence="1 2" key="1">
    <citation type="submission" date="2016-10" db="EMBL/GenBank/DDBJ databases">
        <title>Draft genome sequences of four alkaliphilic bacteria belonging to the Anaerobacillus genus.</title>
        <authorList>
            <person name="Bassil N.M."/>
            <person name="Lloyd J.R."/>
        </authorList>
    </citation>
    <scope>NUCLEOTIDE SEQUENCE [LARGE SCALE GENOMIC DNA]</scope>
    <source>
        <strain evidence="1 2">DSM 22531</strain>
    </source>
</reference>
<keyword evidence="1" id="KW-0808">Transferase</keyword>
<dbReference type="RefSeq" id="WP_071388933.1">
    <property type="nucleotide sequence ID" value="NZ_MLQS01000001.1"/>
</dbReference>
<dbReference type="AlphaFoldDB" id="A0A1S2MCA5"/>